<dbReference type="STRING" id="1216932.CM240_3270"/>
<protein>
    <recommendedName>
        <fullName evidence="1">RNA polymerase sigma-70 region 4 domain-containing protein</fullName>
    </recommendedName>
</protein>
<keyword evidence="3" id="KW-1185">Reference proteome</keyword>
<evidence type="ECO:0000259" key="1">
    <source>
        <dbReference type="Pfam" id="PF04545"/>
    </source>
</evidence>
<dbReference type="HOGENOM" id="CLU_128089_0_0_9"/>
<organism evidence="2 3">
    <name type="scientific">Clostridium bornimense</name>
    <dbReference type="NCBI Taxonomy" id="1216932"/>
    <lineage>
        <taxon>Bacteria</taxon>
        <taxon>Bacillati</taxon>
        <taxon>Bacillota</taxon>
        <taxon>Clostridia</taxon>
        <taxon>Eubacteriales</taxon>
        <taxon>Clostridiaceae</taxon>
        <taxon>Clostridium</taxon>
    </lineage>
</organism>
<gene>
    <name evidence="2" type="ORF">CM240_3270</name>
</gene>
<dbReference type="Gene3D" id="1.20.140.160">
    <property type="match status" value="1"/>
</dbReference>
<dbReference type="OrthoDB" id="2449942at2"/>
<name>W6S7L7_9CLOT</name>
<dbReference type="GO" id="GO:0003700">
    <property type="term" value="F:DNA-binding transcription factor activity"/>
    <property type="evidence" value="ECO:0007669"/>
    <property type="project" value="InterPro"/>
</dbReference>
<evidence type="ECO:0000313" key="3">
    <source>
        <dbReference type="Proteomes" id="UP000019426"/>
    </source>
</evidence>
<reference evidence="2 3" key="1">
    <citation type="submission" date="2013-11" db="EMBL/GenBank/DDBJ databases">
        <title>Complete genome sequence of Clostridum sp. M2/40.</title>
        <authorList>
            <person name="Wibberg D."/>
            <person name="Puehler A."/>
            <person name="Schlueter A."/>
        </authorList>
    </citation>
    <scope>NUCLEOTIDE SEQUENCE [LARGE SCALE GENOMIC DNA]</scope>
    <source>
        <strain evidence="3">M2/40</strain>
    </source>
</reference>
<dbReference type="Proteomes" id="UP000019426">
    <property type="component" value="Chromosome M2/40_rep2"/>
</dbReference>
<dbReference type="RefSeq" id="WP_044040557.1">
    <property type="nucleotide sequence ID" value="NZ_HG917869.1"/>
</dbReference>
<proteinExistence type="predicted"/>
<sequence>MLKYEDAKHDLILHFIKVIKNMPLNENMKSEPILISYLSKSIRNEYIRLSKEKSKYNELSLNFDINTENNITEIDFDYVSDLLNECLTEKETSIMSLLYTDGYKVYDVSKVMHISRQTVNQCKNRSLLKLRNFFEEDPFIAL</sequence>
<dbReference type="KEGG" id="clt:CM240_3270"/>
<feature type="domain" description="RNA polymerase sigma-70 region 4" evidence="1">
    <location>
        <begin position="86"/>
        <end position="132"/>
    </location>
</feature>
<accession>W6S7L7</accession>
<dbReference type="AlphaFoldDB" id="W6S7L7"/>
<dbReference type="InterPro" id="IPR007630">
    <property type="entry name" value="RNA_pol_sigma70_r4"/>
</dbReference>
<evidence type="ECO:0000313" key="2">
    <source>
        <dbReference type="EMBL" id="CDM70387.1"/>
    </source>
</evidence>
<dbReference type="InterPro" id="IPR013324">
    <property type="entry name" value="RNA_pol_sigma_r3/r4-like"/>
</dbReference>
<dbReference type="SUPFAM" id="SSF88659">
    <property type="entry name" value="Sigma3 and sigma4 domains of RNA polymerase sigma factors"/>
    <property type="match status" value="1"/>
</dbReference>
<dbReference type="EMBL" id="HG917869">
    <property type="protein sequence ID" value="CDM70387.1"/>
    <property type="molecule type" value="Genomic_DNA"/>
</dbReference>
<dbReference type="PATRIC" id="fig|1216932.3.peg.3243"/>
<dbReference type="GO" id="GO:0006352">
    <property type="term" value="P:DNA-templated transcription initiation"/>
    <property type="evidence" value="ECO:0007669"/>
    <property type="project" value="InterPro"/>
</dbReference>
<dbReference type="eggNOG" id="COG1595">
    <property type="taxonomic scope" value="Bacteria"/>
</dbReference>
<dbReference type="Pfam" id="PF04545">
    <property type="entry name" value="Sigma70_r4"/>
    <property type="match status" value="1"/>
</dbReference>